<dbReference type="Proteomes" id="UP001223176">
    <property type="component" value="Segment"/>
</dbReference>
<name>A0AAF0R9I7_9CAUD</name>
<evidence type="ECO:0000313" key="2">
    <source>
        <dbReference type="Proteomes" id="UP001223176"/>
    </source>
</evidence>
<evidence type="ECO:0000313" key="1">
    <source>
        <dbReference type="EMBL" id="WHS68326.1"/>
    </source>
</evidence>
<reference evidence="1" key="1">
    <citation type="submission" date="2023-04" db="EMBL/GenBank/DDBJ databases">
        <title>Isolation and Characterization of Novel Plasmid-specific Phages Infecting Bacteria Carrying Diverse Conjugative Plasmids.</title>
        <authorList>
            <person name="Parra B."/>
            <person name="Cockx B."/>
            <person name="Lutz V.T."/>
            <person name="Bronsted L."/>
            <person name="Smets B.F."/>
            <person name="Dechesne A."/>
        </authorList>
    </citation>
    <scope>NUCLEOTIDE SEQUENCE</scope>
</reference>
<proteinExistence type="predicted"/>
<organism evidence="1 2">
    <name type="scientific">phage PKM.Lu.22.1</name>
    <dbReference type="NCBI Taxonomy" id="3049197"/>
    <lineage>
        <taxon>Viruses</taxon>
        <taxon>Duplodnaviria</taxon>
        <taxon>Heunggongvirae</taxon>
        <taxon>Uroviricota</taxon>
        <taxon>Caudoviricetes</taxon>
        <taxon>Grimontviridae</taxon>
    </lineage>
</organism>
<protein>
    <submittedName>
        <fullName evidence="1">Uncharacterized protein</fullName>
    </submittedName>
</protein>
<keyword evidence="2" id="KW-1185">Reference proteome</keyword>
<sequence length="82" mass="9494">MTMQYRSFEDWLKRGKVVKKGERASARTSEGLALFSSDQVKKITRGNTTPSEPTYQRMGFPGRYLDSSDYGFDSLDYDPYNY</sequence>
<dbReference type="EMBL" id="OQ829281">
    <property type="protein sequence ID" value="WHS68326.1"/>
    <property type="molecule type" value="Genomic_DNA"/>
</dbReference>
<accession>A0AAF0R9I7</accession>